<evidence type="ECO:0000313" key="5">
    <source>
        <dbReference type="Proteomes" id="UP001201163"/>
    </source>
</evidence>
<gene>
    <name evidence="4" type="ORF">EDB92DRAFT_1866657</name>
</gene>
<comment type="similarity">
    <text evidence="3">Belongs to the ustYa family.</text>
</comment>
<proteinExistence type="inferred from homology"/>
<reference evidence="4" key="1">
    <citation type="submission" date="2022-01" db="EMBL/GenBank/DDBJ databases">
        <title>Comparative genomics reveals a dynamic genome evolution in the ectomycorrhizal milk-cap (Lactarius) mushrooms.</title>
        <authorList>
            <consortium name="DOE Joint Genome Institute"/>
            <person name="Lebreton A."/>
            <person name="Tang N."/>
            <person name="Kuo A."/>
            <person name="LaButti K."/>
            <person name="Drula E."/>
            <person name="Barry K."/>
            <person name="Clum A."/>
            <person name="Lipzen A."/>
            <person name="Mousain D."/>
            <person name="Ng V."/>
            <person name="Wang R."/>
            <person name="Wang X."/>
            <person name="Dai Y."/>
            <person name="Henrissat B."/>
            <person name="Grigoriev I.V."/>
            <person name="Guerin-Laguette A."/>
            <person name="Yu F."/>
            <person name="Martin F.M."/>
        </authorList>
    </citation>
    <scope>NUCLEOTIDE SEQUENCE</scope>
    <source>
        <strain evidence="4">QP</strain>
    </source>
</reference>
<protein>
    <recommendedName>
        <fullName evidence="6">Oxidase ustYa</fullName>
    </recommendedName>
</protein>
<dbReference type="GO" id="GO:0016491">
    <property type="term" value="F:oxidoreductase activity"/>
    <property type="evidence" value="ECO:0007669"/>
    <property type="project" value="UniProtKB-KW"/>
</dbReference>
<evidence type="ECO:0000313" key="4">
    <source>
        <dbReference type="EMBL" id="KAH8989975.1"/>
    </source>
</evidence>
<dbReference type="GO" id="GO:0043386">
    <property type="term" value="P:mycotoxin biosynthetic process"/>
    <property type="evidence" value="ECO:0007669"/>
    <property type="project" value="InterPro"/>
</dbReference>
<comment type="caution">
    <text evidence="4">The sequence shown here is derived from an EMBL/GenBank/DDBJ whole genome shotgun (WGS) entry which is preliminary data.</text>
</comment>
<keyword evidence="5" id="KW-1185">Reference proteome</keyword>
<name>A0AAD4Q7B0_9AGAM</name>
<dbReference type="InterPro" id="IPR021765">
    <property type="entry name" value="UstYa-like"/>
</dbReference>
<dbReference type="AlphaFoldDB" id="A0AAD4Q7B0"/>
<keyword evidence="2" id="KW-0560">Oxidoreductase</keyword>
<evidence type="ECO:0000256" key="3">
    <source>
        <dbReference type="ARBA" id="ARBA00035112"/>
    </source>
</evidence>
<sequence length="258" mass="28402">MTMLATATAIITTMTERHPRYAALLFVALSVSSATWTTTLLASMPHVKSAVEPCALSYSYEGLDFPASLPLPPDAGQPHAVGLVAEESVHFGLSADAPEAHEEWMGYLPPGAGVVRLGPPTDAGINRAFIVGMFHELHCLRYLRDELALATRPAPEREGKEPAWGHVQHCLNLLRRAVLCGADTTLERADAEHDVFEQGGGDDGPAMGRVGAYHVCRDWDTVYDEMARSWIRWWEYGKEHNITGECLYRFPGAEDRKC</sequence>
<dbReference type="PANTHER" id="PTHR33365:SF11">
    <property type="entry name" value="TAT PATHWAY SIGNAL SEQUENCE"/>
    <property type="match status" value="1"/>
</dbReference>
<dbReference type="EMBL" id="JAKELL010000033">
    <property type="protein sequence ID" value="KAH8989975.1"/>
    <property type="molecule type" value="Genomic_DNA"/>
</dbReference>
<evidence type="ECO:0000256" key="1">
    <source>
        <dbReference type="ARBA" id="ARBA00004685"/>
    </source>
</evidence>
<comment type="pathway">
    <text evidence="1">Mycotoxin biosynthesis.</text>
</comment>
<dbReference type="Proteomes" id="UP001201163">
    <property type="component" value="Unassembled WGS sequence"/>
</dbReference>
<evidence type="ECO:0008006" key="6">
    <source>
        <dbReference type="Google" id="ProtNLM"/>
    </source>
</evidence>
<dbReference type="Pfam" id="PF11807">
    <property type="entry name" value="UstYa"/>
    <property type="match status" value="1"/>
</dbReference>
<organism evidence="4 5">
    <name type="scientific">Lactarius akahatsu</name>
    <dbReference type="NCBI Taxonomy" id="416441"/>
    <lineage>
        <taxon>Eukaryota</taxon>
        <taxon>Fungi</taxon>
        <taxon>Dikarya</taxon>
        <taxon>Basidiomycota</taxon>
        <taxon>Agaricomycotina</taxon>
        <taxon>Agaricomycetes</taxon>
        <taxon>Russulales</taxon>
        <taxon>Russulaceae</taxon>
        <taxon>Lactarius</taxon>
    </lineage>
</organism>
<dbReference type="PANTHER" id="PTHR33365">
    <property type="entry name" value="YALI0B05434P"/>
    <property type="match status" value="1"/>
</dbReference>
<evidence type="ECO:0000256" key="2">
    <source>
        <dbReference type="ARBA" id="ARBA00023002"/>
    </source>
</evidence>
<accession>A0AAD4Q7B0</accession>